<keyword evidence="3" id="KW-1185">Reference proteome</keyword>
<gene>
    <name evidence="2" type="ORF">OV079_28590</name>
</gene>
<comment type="caution">
    <text evidence="2">The sequence shown here is derived from an EMBL/GenBank/DDBJ whole genome shotgun (WGS) entry which is preliminary data.</text>
</comment>
<evidence type="ECO:0000313" key="3">
    <source>
        <dbReference type="Proteomes" id="UP001150924"/>
    </source>
</evidence>
<evidence type="ECO:0000313" key="2">
    <source>
        <dbReference type="EMBL" id="MCY1009452.1"/>
    </source>
</evidence>
<feature type="compositionally biased region" description="Low complexity" evidence="1">
    <location>
        <begin position="29"/>
        <end position="46"/>
    </location>
</feature>
<sequence>MSPGRARRGMAIVLGGVLGACGGDKGSDTESGATEGTSTGVTEGTSAGGAEWRRICDGSQELRLAVRVNGNEFVQTTSIAHELGTSYLYVRGDCRYWVASRSRPSQPSQFHAENWQLTRTGVLTPELEQALSLSLLYDRWPAVAGDYGSLDEGASNYLYSDGEASLRCSHDCSWGVDPPLEFAGVNEAARGWFESLWDAGEPMAASEPVAIELIAPVVESDLPVTETWTCAVPWPFALDPASISHDGQTHVGPIASRPIVDPALAAELRALRDAQFADEPPDACNPLLISDSWVFFLPSAPNLPLLMWIRDRLPLEAEDGGVPLPPPPPP</sequence>
<organism evidence="2 3">
    <name type="scientific">Nannocystis pusilla</name>
    <dbReference type="NCBI Taxonomy" id="889268"/>
    <lineage>
        <taxon>Bacteria</taxon>
        <taxon>Pseudomonadati</taxon>
        <taxon>Myxococcota</taxon>
        <taxon>Polyangia</taxon>
        <taxon>Nannocystales</taxon>
        <taxon>Nannocystaceae</taxon>
        <taxon>Nannocystis</taxon>
    </lineage>
</organism>
<evidence type="ECO:0000256" key="1">
    <source>
        <dbReference type="SAM" id="MobiDB-lite"/>
    </source>
</evidence>
<dbReference type="Proteomes" id="UP001150924">
    <property type="component" value="Unassembled WGS sequence"/>
</dbReference>
<proteinExistence type="predicted"/>
<feature type="region of interest" description="Disordered" evidence="1">
    <location>
        <begin position="24"/>
        <end position="46"/>
    </location>
</feature>
<dbReference type="RefSeq" id="WP_267772117.1">
    <property type="nucleotide sequence ID" value="NZ_JAPNKE010000002.1"/>
</dbReference>
<evidence type="ECO:0008006" key="4">
    <source>
        <dbReference type="Google" id="ProtNLM"/>
    </source>
</evidence>
<protein>
    <recommendedName>
        <fullName evidence="4">Lipoprotein</fullName>
    </recommendedName>
</protein>
<dbReference type="AlphaFoldDB" id="A0A9X3ESE6"/>
<dbReference type="EMBL" id="JAPNKE010000002">
    <property type="protein sequence ID" value="MCY1009452.1"/>
    <property type="molecule type" value="Genomic_DNA"/>
</dbReference>
<reference evidence="2" key="1">
    <citation type="submission" date="2022-11" db="EMBL/GenBank/DDBJ databases">
        <title>Minimal conservation of predation-associated metabolite biosynthetic gene clusters underscores biosynthetic potential of Myxococcota including descriptions for ten novel species: Archangium lansinium sp. nov., Myxococcus landrumus sp. nov., Nannocystis bai.</title>
        <authorList>
            <person name="Ahearne A."/>
            <person name="Stevens C."/>
            <person name="Phillips K."/>
        </authorList>
    </citation>
    <scope>NUCLEOTIDE SEQUENCE</scope>
    <source>
        <strain evidence="2">Na p29</strain>
    </source>
</reference>
<name>A0A9X3ESE6_9BACT</name>
<dbReference type="PROSITE" id="PS51257">
    <property type="entry name" value="PROKAR_LIPOPROTEIN"/>
    <property type="match status" value="1"/>
</dbReference>
<accession>A0A9X3ESE6</accession>